<proteinExistence type="predicted"/>
<dbReference type="RefSeq" id="WP_074211141.1">
    <property type="nucleotide sequence ID" value="NZ_BJOI01000040.1"/>
</dbReference>
<accession>A0A1N6E8L5</accession>
<evidence type="ECO:0000313" key="1">
    <source>
        <dbReference type="EMBL" id="SIN79336.1"/>
    </source>
</evidence>
<organism evidence="1 2">
    <name type="scientific">Vreelandella aquamarina</name>
    <dbReference type="NCBI Taxonomy" id="77097"/>
    <lineage>
        <taxon>Bacteria</taxon>
        <taxon>Pseudomonadati</taxon>
        <taxon>Pseudomonadota</taxon>
        <taxon>Gammaproteobacteria</taxon>
        <taxon>Oceanospirillales</taxon>
        <taxon>Halomonadaceae</taxon>
        <taxon>Vreelandella</taxon>
    </lineage>
</organism>
<sequence>MNTVAHLPAPVLTQAHRDAMAYIQDLAITITMQGTYAVSTEYTGHVHTFNVDVMLFSDTALGNYKARKVMYVSLPGRVPYMGEQALSELQAIARELEALLTPPTGDAA</sequence>
<dbReference type="AlphaFoldDB" id="A0A1N6E8L5"/>
<reference evidence="1 2" key="1">
    <citation type="submission" date="2016-11" db="EMBL/GenBank/DDBJ databases">
        <authorList>
            <person name="Jaros S."/>
            <person name="Januszkiewicz K."/>
            <person name="Wedrychowicz H."/>
        </authorList>
    </citation>
    <scope>NUCLEOTIDE SEQUENCE [LARGE SCALE GENOMIC DNA]</scope>
    <source>
        <strain evidence="1 2">ACAM 239</strain>
    </source>
</reference>
<name>A0A1N6E8L5_9GAMM</name>
<dbReference type="EMBL" id="FSQX01000001">
    <property type="protein sequence ID" value="SIN79336.1"/>
    <property type="molecule type" value="Genomic_DNA"/>
</dbReference>
<protein>
    <submittedName>
        <fullName evidence="1">Uncharacterized protein</fullName>
    </submittedName>
</protein>
<gene>
    <name evidence="1" type="ORF">SAMN05878438_3577</name>
</gene>
<dbReference type="GeneID" id="97277441"/>
<evidence type="ECO:0000313" key="2">
    <source>
        <dbReference type="Proteomes" id="UP000185024"/>
    </source>
</evidence>
<dbReference type="Proteomes" id="UP000185024">
    <property type="component" value="Unassembled WGS sequence"/>
</dbReference>